<reference evidence="1 2" key="1">
    <citation type="submission" date="2024-10" db="EMBL/GenBank/DDBJ databases">
        <title>Updated reference genomes for cyclostephanoid diatoms.</title>
        <authorList>
            <person name="Roberts W.R."/>
            <person name="Alverson A.J."/>
        </authorList>
    </citation>
    <scope>NUCLEOTIDE SEQUENCE [LARGE SCALE GENOMIC DNA]</scope>
    <source>
        <strain evidence="1 2">AJA010-31</strain>
    </source>
</reference>
<accession>A0ABD3NR22</accession>
<protein>
    <submittedName>
        <fullName evidence="1">Uncharacterized protein</fullName>
    </submittedName>
</protein>
<comment type="caution">
    <text evidence="1">The sequence shown here is derived from an EMBL/GenBank/DDBJ whole genome shotgun (WGS) entry which is preliminary data.</text>
</comment>
<keyword evidence="2" id="KW-1185">Reference proteome</keyword>
<dbReference type="AlphaFoldDB" id="A0ABD3NR22"/>
<organism evidence="1 2">
    <name type="scientific">Cyclotella atomus</name>
    <dbReference type="NCBI Taxonomy" id="382360"/>
    <lineage>
        <taxon>Eukaryota</taxon>
        <taxon>Sar</taxon>
        <taxon>Stramenopiles</taxon>
        <taxon>Ochrophyta</taxon>
        <taxon>Bacillariophyta</taxon>
        <taxon>Coscinodiscophyceae</taxon>
        <taxon>Thalassiosirophycidae</taxon>
        <taxon>Stephanodiscales</taxon>
        <taxon>Stephanodiscaceae</taxon>
        <taxon>Cyclotella</taxon>
    </lineage>
</organism>
<name>A0ABD3NR22_9STRA</name>
<dbReference type="Proteomes" id="UP001530400">
    <property type="component" value="Unassembled WGS sequence"/>
</dbReference>
<gene>
    <name evidence="1" type="ORF">ACHAWO_013446</name>
</gene>
<dbReference type="EMBL" id="JALLPJ020000978">
    <property type="protein sequence ID" value="KAL3778615.1"/>
    <property type="molecule type" value="Genomic_DNA"/>
</dbReference>
<evidence type="ECO:0000313" key="2">
    <source>
        <dbReference type="Proteomes" id="UP001530400"/>
    </source>
</evidence>
<proteinExistence type="predicted"/>
<sequence length="101" mass="11488">MNEWGEYSNKDEQCPLEDDGVIEAIRKNSPAITSVFVDIRYGHLNVNGMVMCNLDYAPVGQSLGSSSRVQHLRLFAHSYDSEDHQLKTFWEALPTIDQSNR</sequence>
<evidence type="ECO:0000313" key="1">
    <source>
        <dbReference type="EMBL" id="KAL3778615.1"/>
    </source>
</evidence>